<dbReference type="AlphaFoldDB" id="A0AAV1I3U5"/>
<evidence type="ECO:0000256" key="9">
    <source>
        <dbReference type="SAM" id="SignalP"/>
    </source>
</evidence>
<evidence type="ECO:0000259" key="11">
    <source>
        <dbReference type="Pfam" id="PF21317"/>
    </source>
</evidence>
<dbReference type="FunFam" id="3.20.20.80:FF:000115">
    <property type="entry name" value="Beta-galactosidase"/>
    <property type="match status" value="1"/>
</dbReference>
<dbReference type="Pfam" id="PF01301">
    <property type="entry name" value="Glyco_hydro_35"/>
    <property type="match status" value="1"/>
</dbReference>
<evidence type="ECO:0000313" key="13">
    <source>
        <dbReference type="EMBL" id="CAK0772411.1"/>
    </source>
</evidence>
<protein>
    <recommendedName>
        <fullName evidence="3 6">Beta-galactosidase</fullName>
        <ecNumber evidence="3 6">3.2.1.23</ecNumber>
    </recommendedName>
</protein>
<feature type="domain" description="Beta-galactosidase galactose-binding" evidence="12">
    <location>
        <begin position="668"/>
        <end position="738"/>
    </location>
</feature>
<dbReference type="InterPro" id="IPR017853">
    <property type="entry name" value="GH"/>
</dbReference>
<dbReference type="InterPro" id="IPR008979">
    <property type="entry name" value="Galactose-bd-like_sf"/>
</dbReference>
<dbReference type="SUPFAM" id="SSF49785">
    <property type="entry name" value="Galactose-binding domain-like"/>
    <property type="match status" value="1"/>
</dbReference>
<dbReference type="InterPro" id="IPR048913">
    <property type="entry name" value="BetaGal_gal-bd"/>
</dbReference>
<evidence type="ECO:0000256" key="4">
    <source>
        <dbReference type="ARBA" id="ARBA00022801"/>
    </source>
</evidence>
<dbReference type="EMBL" id="CAUYUE010000005">
    <property type="protein sequence ID" value="CAK0772411.1"/>
    <property type="molecule type" value="Genomic_DNA"/>
</dbReference>
<dbReference type="Pfam" id="PF21467">
    <property type="entry name" value="BetaGal_gal-bd"/>
    <property type="match status" value="1"/>
</dbReference>
<dbReference type="Proteomes" id="UP001314263">
    <property type="component" value="Unassembled WGS sequence"/>
</dbReference>
<dbReference type="EC" id="3.2.1.23" evidence="3 6"/>
<evidence type="ECO:0000313" key="14">
    <source>
        <dbReference type="Proteomes" id="UP001314263"/>
    </source>
</evidence>
<comment type="caution">
    <text evidence="13">The sequence shown here is derived from an EMBL/GenBank/DDBJ whole genome shotgun (WGS) entry which is preliminary data.</text>
</comment>
<dbReference type="Gene3D" id="2.60.120.260">
    <property type="entry name" value="Galactose-binding domain-like"/>
    <property type="match status" value="3"/>
</dbReference>
<dbReference type="InterPro" id="IPR031330">
    <property type="entry name" value="Gly_Hdrlase_35_cat"/>
</dbReference>
<keyword evidence="14" id="KW-1185">Reference proteome</keyword>
<feature type="chain" id="PRO_5043550263" description="Beta-galactosidase" evidence="9">
    <location>
        <begin position="28"/>
        <end position="816"/>
    </location>
</feature>
<dbReference type="InterPro" id="IPR019801">
    <property type="entry name" value="Glyco_hydro_35_CS"/>
</dbReference>
<dbReference type="InterPro" id="IPR048912">
    <property type="entry name" value="BetaGal1-like_ABD1"/>
</dbReference>
<evidence type="ECO:0000256" key="7">
    <source>
        <dbReference type="RuleBase" id="RU003679"/>
    </source>
</evidence>
<dbReference type="GO" id="GO:0005975">
    <property type="term" value="P:carbohydrate metabolic process"/>
    <property type="evidence" value="ECO:0007669"/>
    <property type="project" value="InterPro"/>
</dbReference>
<dbReference type="PRINTS" id="PR00742">
    <property type="entry name" value="GLHYDRLASE35"/>
</dbReference>
<accession>A0AAV1I3U5</accession>
<evidence type="ECO:0000259" key="12">
    <source>
        <dbReference type="Pfam" id="PF21467"/>
    </source>
</evidence>
<dbReference type="PROSITE" id="PS01182">
    <property type="entry name" value="GLYCOSYL_HYDROL_F35"/>
    <property type="match status" value="1"/>
</dbReference>
<dbReference type="PANTHER" id="PTHR23421">
    <property type="entry name" value="BETA-GALACTOSIDASE RELATED"/>
    <property type="match status" value="1"/>
</dbReference>
<proteinExistence type="inferred from homology"/>
<evidence type="ECO:0000256" key="1">
    <source>
        <dbReference type="ARBA" id="ARBA00001412"/>
    </source>
</evidence>
<comment type="similarity">
    <text evidence="2 7">Belongs to the glycosyl hydrolase 35 family.</text>
</comment>
<feature type="region of interest" description="Disordered" evidence="8">
    <location>
        <begin position="574"/>
        <end position="593"/>
    </location>
</feature>
<evidence type="ECO:0000256" key="8">
    <source>
        <dbReference type="SAM" id="MobiDB-lite"/>
    </source>
</evidence>
<gene>
    <name evidence="13" type="ORF">CVIRNUC_003960</name>
</gene>
<sequence length="816" mass="88178">MGRGSRATVALATGLWTLVSLLGPAATSNRTFTIENDRFVRDGKPVQLISGSVHYFRIHPAQWEDRLLRMKAMGLNTVEAYVAWNVHEPYPGDFRWDGWQDVEGFIKLAQKLDFMVVLRPGPYICAEWDFGGFPWWLGSKQLNGGSLMKIRTDDPLYLNHVDRFWGHLLPRISPLTYQNGGPIVMVQIENEFGFVGPNEPYMRHLHTLARDNLGNDVQFFTTDPPAVITKGSLGGDWSFATVDFGAGWWRLSEAFGAAKARNLPNKSPAFVSEFYTGWLSWNGDPFPNTSYDKFIDYFNQVLKYNEGSGSINLYMAHGGTNFGWMTGAQRNDAKTFGIEWYEGERTIEDFYDSDITSYDYQAPISEAGAYGQPGSGGPNKFEGIRNAIMAHTNQTLPDPPPQPLIVAYGDVALTQQATLLDSLGDLFPGLGIYSQVPMPMEEYGQGGGLILYRTIVNATWLKAGATLYVGAHVADHAHILVEGQRVGNLDRNGGQSVVLMDVADTIARAHDGQNVTMDIIVEAVGRVNTGLDFDLKGLIDPLVLLNTQQLLGWRVFPLPLTNTDALVLPTISAPSNPAASPEGPPVPAPAAAAATASLGAPTAADSQAQAEVMASFRSQMSWAAQQGLGDLPTLEKVFAAADNSSACSAAPGGNGSAAAAPDTQLEGPTFYRGYMSISSSVQPDAKGHYPDTYLNIGGGKWSKGVAFINGFNLGWYWPFLGPANTLYVPGPLLKACNNEVLLLEVGTQKGADATATVRFVDTPDFSGPASGFGGKKDDAIVEGVVSYKLKQGQAPPVDLSYYAETGKMGGHMVALL</sequence>
<dbReference type="Pfam" id="PF21317">
    <property type="entry name" value="BetaGal_ABD_1"/>
    <property type="match status" value="1"/>
</dbReference>
<reference evidence="13 14" key="1">
    <citation type="submission" date="2023-10" db="EMBL/GenBank/DDBJ databases">
        <authorList>
            <person name="Maclean D."/>
            <person name="Macfadyen A."/>
        </authorList>
    </citation>
    <scope>NUCLEOTIDE SEQUENCE [LARGE SCALE GENOMIC DNA]</scope>
</reference>
<dbReference type="InterPro" id="IPR001944">
    <property type="entry name" value="Glycoside_Hdrlase_35"/>
</dbReference>
<dbReference type="GO" id="GO:0004565">
    <property type="term" value="F:beta-galactosidase activity"/>
    <property type="evidence" value="ECO:0007669"/>
    <property type="project" value="UniProtKB-EC"/>
</dbReference>
<evidence type="ECO:0000256" key="5">
    <source>
        <dbReference type="ARBA" id="ARBA00023295"/>
    </source>
</evidence>
<feature type="domain" description="Glycoside hydrolase 35 catalytic" evidence="10">
    <location>
        <begin position="39"/>
        <end position="370"/>
    </location>
</feature>
<evidence type="ECO:0000256" key="6">
    <source>
        <dbReference type="RuleBase" id="RU000675"/>
    </source>
</evidence>
<dbReference type="Gene3D" id="3.20.20.80">
    <property type="entry name" value="Glycosidases"/>
    <property type="match status" value="1"/>
</dbReference>
<evidence type="ECO:0000256" key="2">
    <source>
        <dbReference type="ARBA" id="ARBA00009809"/>
    </source>
</evidence>
<feature type="domain" description="Beta-galactosidase 1-like first all-beta" evidence="11">
    <location>
        <begin position="437"/>
        <end position="559"/>
    </location>
</feature>
<comment type="catalytic activity">
    <reaction evidence="1 6">
        <text>Hydrolysis of terminal non-reducing beta-D-galactose residues in beta-D-galactosides.</text>
        <dbReference type="EC" id="3.2.1.23"/>
    </reaction>
</comment>
<evidence type="ECO:0000256" key="3">
    <source>
        <dbReference type="ARBA" id="ARBA00012756"/>
    </source>
</evidence>
<keyword evidence="5 6" id="KW-0326">Glycosidase</keyword>
<feature type="signal peptide" evidence="9">
    <location>
        <begin position="1"/>
        <end position="27"/>
    </location>
</feature>
<keyword evidence="4 6" id="KW-0378">Hydrolase</keyword>
<evidence type="ECO:0000259" key="10">
    <source>
        <dbReference type="Pfam" id="PF01301"/>
    </source>
</evidence>
<name>A0AAV1I3U5_9CHLO</name>
<keyword evidence="9" id="KW-0732">Signal</keyword>
<dbReference type="SUPFAM" id="SSF51445">
    <property type="entry name" value="(Trans)glycosidases"/>
    <property type="match status" value="1"/>
</dbReference>
<organism evidence="13 14">
    <name type="scientific">Coccomyxa viridis</name>
    <dbReference type="NCBI Taxonomy" id="1274662"/>
    <lineage>
        <taxon>Eukaryota</taxon>
        <taxon>Viridiplantae</taxon>
        <taxon>Chlorophyta</taxon>
        <taxon>core chlorophytes</taxon>
        <taxon>Trebouxiophyceae</taxon>
        <taxon>Trebouxiophyceae incertae sedis</taxon>
        <taxon>Coccomyxaceae</taxon>
        <taxon>Coccomyxa</taxon>
    </lineage>
</organism>